<dbReference type="CDD" id="cd09271">
    <property type="entry name" value="RNase_H2-C"/>
    <property type="match status" value="1"/>
</dbReference>
<dbReference type="GO" id="GO:0032299">
    <property type="term" value="C:ribonuclease H2 complex"/>
    <property type="evidence" value="ECO:0007669"/>
    <property type="project" value="InterPro"/>
</dbReference>
<keyword evidence="11" id="KW-0539">Nucleus</keyword>
<dbReference type="EMBL" id="LHPM01000015">
    <property type="protein sequence ID" value="OAL64597.1"/>
    <property type="molecule type" value="Genomic_DNA"/>
</dbReference>
<keyword evidence="8" id="KW-0540">Nuclease</keyword>
<dbReference type="VEuPathDB" id="FungiDB:TERG_04981"/>
<keyword evidence="9" id="KW-0378">Hydrolase</keyword>
<dbReference type="InterPro" id="IPR013924">
    <property type="entry name" value="RNase_H2_suC"/>
</dbReference>
<dbReference type="PANTHER" id="PTHR14211">
    <property type="entry name" value="GLIOMA SUPPRESSOR CANDIDATE REGION GENE 2"/>
    <property type="match status" value="1"/>
</dbReference>
<evidence type="ECO:0000256" key="8">
    <source>
        <dbReference type="ARBA" id="ARBA00022722"/>
    </source>
</evidence>
<dbReference type="Pfam" id="PF08615">
    <property type="entry name" value="RNase_H2_suC"/>
    <property type="match status" value="2"/>
</dbReference>
<comment type="subcellular location">
    <subcellularLocation>
        <location evidence="1">Nucleus</location>
        <location evidence="1">Nucleolus</location>
    </subcellularLocation>
    <subcellularLocation>
        <location evidence="2">Nucleus</location>
        <location evidence="2">Nucleoplasm</location>
    </subcellularLocation>
</comment>
<evidence type="ECO:0000313" key="15">
    <source>
        <dbReference type="EMBL" id="OAL64597.1"/>
    </source>
</evidence>
<reference evidence="15 16" key="1">
    <citation type="submission" date="2016-05" db="EMBL/GenBank/DDBJ databases">
        <title>Genome sequencing of Trichophyton rubrum CMCC(F)T1i isolated from hair.</title>
        <authorList>
            <person name="Zhan P."/>
            <person name="Tao Y."/>
            <person name="Liu W."/>
        </authorList>
    </citation>
    <scope>NUCLEOTIDE SEQUENCE [LARGE SCALE GENOMIC DNA]</scope>
    <source>
        <strain evidence="16">CMCC(F)T1i</strain>
    </source>
</reference>
<proteinExistence type="inferred from homology"/>
<comment type="function">
    <text evidence="12">Exoribonuclease involved in ribosome biosynthesis. Involved in the processing of ITS1, the internal transcribed spacer localized between the 18S and 5.8S rRNAs.</text>
</comment>
<protein>
    <recommendedName>
        <fullName evidence="5">RNA exonuclease 4</fullName>
    </recommendedName>
    <alternativeName>
        <fullName evidence="6">Ribosome biogenesis protein NOP53</fullName>
    </alternativeName>
</protein>
<dbReference type="FunFam" id="3.30.420.10:FF:000007">
    <property type="entry name" value="Interferon-stimulated exonuclease gene 20"/>
    <property type="match status" value="1"/>
</dbReference>
<feature type="region of interest" description="Disordered" evidence="13">
    <location>
        <begin position="1"/>
        <end position="23"/>
    </location>
</feature>
<name>A0A178EZF9_TRIRU</name>
<dbReference type="Proteomes" id="UP000243015">
    <property type="component" value="Unassembled WGS sequence"/>
</dbReference>
<evidence type="ECO:0000256" key="5">
    <source>
        <dbReference type="ARBA" id="ARBA00016937"/>
    </source>
</evidence>
<accession>A0A178EZF9</accession>
<feature type="compositionally biased region" description="Basic residues" evidence="13">
    <location>
        <begin position="14"/>
        <end position="23"/>
    </location>
</feature>
<dbReference type="InterPro" id="IPR036397">
    <property type="entry name" value="RNaseH_sf"/>
</dbReference>
<evidence type="ECO:0000256" key="11">
    <source>
        <dbReference type="ARBA" id="ARBA00023242"/>
    </source>
</evidence>
<feature type="region of interest" description="Disordered" evidence="13">
    <location>
        <begin position="242"/>
        <end position="356"/>
    </location>
</feature>
<dbReference type="Pfam" id="PF07767">
    <property type="entry name" value="Nop53"/>
    <property type="match status" value="1"/>
</dbReference>
<dbReference type="InterPro" id="IPR037431">
    <property type="entry name" value="REX4_DEDDh_dom"/>
</dbReference>
<evidence type="ECO:0000256" key="1">
    <source>
        <dbReference type="ARBA" id="ARBA00004604"/>
    </source>
</evidence>
<feature type="compositionally biased region" description="Acidic residues" evidence="13">
    <location>
        <begin position="257"/>
        <end position="269"/>
    </location>
</feature>
<feature type="compositionally biased region" description="Polar residues" evidence="13">
    <location>
        <begin position="752"/>
        <end position="764"/>
    </location>
</feature>
<dbReference type="GO" id="GO:0006401">
    <property type="term" value="P:RNA catabolic process"/>
    <property type="evidence" value="ECO:0007669"/>
    <property type="project" value="InterPro"/>
</dbReference>
<comment type="caution">
    <text evidence="15">The sequence shown here is derived from an EMBL/GenBank/DDBJ whole genome shotgun (WGS) entry which is preliminary data.</text>
</comment>
<feature type="region of interest" description="Disordered" evidence="13">
    <location>
        <begin position="90"/>
        <end position="115"/>
    </location>
</feature>
<feature type="compositionally biased region" description="Low complexity" evidence="13">
    <location>
        <begin position="310"/>
        <end position="319"/>
    </location>
</feature>
<dbReference type="SUPFAM" id="SSF53098">
    <property type="entry name" value="Ribonuclease H-like"/>
    <property type="match status" value="1"/>
</dbReference>
<evidence type="ECO:0000256" key="4">
    <source>
        <dbReference type="ARBA" id="ARBA00010489"/>
    </source>
</evidence>
<evidence type="ECO:0000256" key="9">
    <source>
        <dbReference type="ARBA" id="ARBA00022801"/>
    </source>
</evidence>
<evidence type="ECO:0000313" key="16">
    <source>
        <dbReference type="Proteomes" id="UP000243015"/>
    </source>
</evidence>
<dbReference type="GO" id="GO:0005730">
    <property type="term" value="C:nucleolus"/>
    <property type="evidence" value="ECO:0007669"/>
    <property type="project" value="UniProtKB-SubCell"/>
</dbReference>
<dbReference type="VEuPathDB" id="FungiDB:TERG_04980"/>
<dbReference type="GO" id="GO:0008408">
    <property type="term" value="F:3'-5' exonuclease activity"/>
    <property type="evidence" value="ECO:0007669"/>
    <property type="project" value="InterPro"/>
</dbReference>
<feature type="region of interest" description="Disordered" evidence="13">
    <location>
        <begin position="450"/>
        <end position="477"/>
    </location>
</feature>
<dbReference type="InterPro" id="IPR013520">
    <property type="entry name" value="Ribonucl_H"/>
</dbReference>
<dbReference type="CDD" id="cd06144">
    <property type="entry name" value="REX4_like"/>
    <property type="match status" value="1"/>
</dbReference>
<dbReference type="GO" id="GO:0008097">
    <property type="term" value="F:5S rRNA binding"/>
    <property type="evidence" value="ECO:0007669"/>
    <property type="project" value="TreeGrafter"/>
</dbReference>
<sequence length="891" mass="100028">MSATVGAPQQFKQPSRKGKKAWRKNVDVTEVQEGLDQVREEEIKGGVLAEKPSEELFILDPTGDEEVQRKVQKKFKSLRADEIIAQRSAISAVDSRKRPSNSRVTDGVIEPKTKKSRSDWVTREEWLRLKKVAREAKLDETSIQPSVVHDPWAMEAKEEQEFSFLEKKKPVVAPKTLSHAPISLAANGKAIPSVIKPKAGTSYNPSFQDWDELITKEGEKEVEAEKLRLDEQKREADRIARIEAAEGDDGQIKSDDESVWEGFESEYEAESMKKKRPERKTKAQRNKILRRKEAERKAKAEAKMKKREQQAAQAKAISKQIEENEKAKLAVAKAEESSEDDEPTLRKRPFGGRTPVPAKPLELVLPEELKDSLLLLKPEGNLLADRYRTLMVQGKLEARNPITQAKKAKRKATENWDGAKKSFKQLEKASADSEIQQYYGCIKEDTYRGHASKRRKTMSTSTAATDEDNAAQTLSGQKSSDKDLVNIGLSSDVEVGKYVAIDCEMVGVGSDPDRDSALARVSIVNYNGDQVYDSYVRPKEMVTDWRSAISGILPKHMAEARSLETVQQDVAKLLDGRILIGHAVRNDLEALLLSHPKRDIRDTSRYPPYRKLAGGGSPKLKILASQLLGLEIQGSAHSSVEDARATMMLFRRDKDGFEKEHAKRWPARPALVDGGSGEQKKKPKKKKRITERGKEDIKKLIDTQLEDTSWPAAIDRTRQRPSSIIGIMLALRPATAKERDQRLEDQPEPDQENASQSQSWVSSAHTPISVSMNILPCRIHHDGPVEVSKRYWNPVRDGGSDNSVVVTKLPKDESVTKRVAGYESEDEEDNEEPLSQLESVGRFSAFTVWEHEKLPTDDDLYVRSMEEWVSFAHSGTSSIFSGTVSISSIKD</sequence>
<gene>
    <name evidence="15" type="ORF">A7C99_4031</name>
</gene>
<dbReference type="SMART" id="SM00479">
    <property type="entry name" value="EXOIII"/>
    <property type="match status" value="1"/>
</dbReference>
<dbReference type="GO" id="GO:0005654">
    <property type="term" value="C:nucleoplasm"/>
    <property type="evidence" value="ECO:0007669"/>
    <property type="project" value="UniProtKB-SubCell"/>
</dbReference>
<comment type="similarity">
    <text evidence="3">Belongs to the NOP53 family.</text>
</comment>
<organism evidence="15 16">
    <name type="scientific">Trichophyton rubrum</name>
    <name type="common">Athlete's foot fungus</name>
    <name type="synonym">Epidermophyton rubrum</name>
    <dbReference type="NCBI Taxonomy" id="5551"/>
    <lineage>
        <taxon>Eukaryota</taxon>
        <taxon>Fungi</taxon>
        <taxon>Dikarya</taxon>
        <taxon>Ascomycota</taxon>
        <taxon>Pezizomycotina</taxon>
        <taxon>Eurotiomycetes</taxon>
        <taxon>Eurotiomycetidae</taxon>
        <taxon>Onygenales</taxon>
        <taxon>Arthrodermataceae</taxon>
        <taxon>Trichophyton</taxon>
    </lineage>
</organism>
<feature type="compositionally biased region" description="Basic and acidic residues" evidence="13">
    <location>
        <begin position="242"/>
        <end position="256"/>
    </location>
</feature>
<feature type="compositionally biased region" description="Polar residues" evidence="13">
    <location>
        <begin position="458"/>
        <end position="477"/>
    </location>
</feature>
<dbReference type="Pfam" id="PF00929">
    <property type="entry name" value="RNase_T"/>
    <property type="match status" value="1"/>
</dbReference>
<evidence type="ECO:0000256" key="2">
    <source>
        <dbReference type="ARBA" id="ARBA00004642"/>
    </source>
</evidence>
<dbReference type="GO" id="GO:0006364">
    <property type="term" value="P:rRNA processing"/>
    <property type="evidence" value="ECO:0007669"/>
    <property type="project" value="InterPro"/>
</dbReference>
<feature type="compositionally biased region" description="Basic and acidic residues" evidence="13">
    <location>
        <begin position="291"/>
        <end position="309"/>
    </location>
</feature>
<evidence type="ECO:0000256" key="6">
    <source>
        <dbReference type="ARBA" id="ARBA00018339"/>
    </source>
</evidence>
<dbReference type="InterPro" id="IPR011687">
    <property type="entry name" value="Nop53/GLTSCR2"/>
</dbReference>
<evidence type="ECO:0000256" key="3">
    <source>
        <dbReference type="ARBA" id="ARBA00008838"/>
    </source>
</evidence>
<feature type="compositionally biased region" description="Basic residues" evidence="13">
    <location>
        <begin position="273"/>
        <end position="290"/>
    </location>
</feature>
<dbReference type="Gene3D" id="3.30.420.10">
    <property type="entry name" value="Ribonuclease H-like superfamily/Ribonuclease H"/>
    <property type="match status" value="1"/>
</dbReference>
<feature type="compositionally biased region" description="Basic and acidic residues" evidence="13">
    <location>
        <begin position="735"/>
        <end position="745"/>
    </location>
</feature>
<feature type="compositionally biased region" description="Basic and acidic residues" evidence="13">
    <location>
        <begin position="320"/>
        <end position="336"/>
    </location>
</feature>
<evidence type="ECO:0000259" key="14">
    <source>
        <dbReference type="SMART" id="SM00479"/>
    </source>
</evidence>
<evidence type="ECO:0000256" key="10">
    <source>
        <dbReference type="ARBA" id="ARBA00022839"/>
    </source>
</evidence>
<feature type="domain" description="Exonuclease" evidence="14">
    <location>
        <begin position="497"/>
        <end position="659"/>
    </location>
</feature>
<dbReference type="VEuPathDB" id="FungiDB:TERG_04979"/>
<dbReference type="AlphaFoldDB" id="A0A178EZF9"/>
<evidence type="ECO:0000256" key="12">
    <source>
        <dbReference type="ARBA" id="ARBA00025599"/>
    </source>
</evidence>
<dbReference type="InterPro" id="IPR012337">
    <property type="entry name" value="RNaseH-like_sf"/>
</dbReference>
<dbReference type="Gene3D" id="2.40.128.680">
    <property type="match status" value="1"/>
</dbReference>
<keyword evidence="10" id="KW-0269">Exonuclease</keyword>
<feature type="region of interest" description="Disordered" evidence="13">
    <location>
        <begin position="658"/>
        <end position="695"/>
    </location>
</feature>
<evidence type="ECO:0000256" key="7">
    <source>
        <dbReference type="ARBA" id="ARBA00022517"/>
    </source>
</evidence>
<evidence type="ECO:0000256" key="13">
    <source>
        <dbReference type="SAM" id="MobiDB-lite"/>
    </source>
</evidence>
<keyword evidence="7" id="KW-0690">Ribosome biogenesis</keyword>
<dbReference type="PANTHER" id="PTHR14211:SF7">
    <property type="entry name" value="RIBOSOME BIOGENESIS PROTEIN NOP53"/>
    <property type="match status" value="1"/>
</dbReference>
<dbReference type="GO" id="GO:0000027">
    <property type="term" value="P:ribosomal large subunit assembly"/>
    <property type="evidence" value="ECO:0007669"/>
    <property type="project" value="TreeGrafter"/>
</dbReference>
<feature type="region of interest" description="Disordered" evidence="13">
    <location>
        <begin position="735"/>
        <end position="764"/>
    </location>
</feature>
<comment type="similarity">
    <text evidence="4">Belongs to the REXO4 family.</text>
</comment>